<dbReference type="PROSITE" id="PS51470">
    <property type="entry name" value="FG_GAP"/>
    <property type="match status" value="14"/>
</dbReference>
<proteinExistence type="predicted"/>
<dbReference type="OrthoDB" id="883622at2"/>
<sequence length="1349" mass="142142">MKSRYMPILYVGMVLAAFAAGFKALDRISRSISRNPSKVRTVPAAPAKVSEAALSETTLSDIRSMLEKQEYHISYDKQKNMLQSPNRAHNLRAYYQPGKLTVQTRVDTTGQGFRLQLMNEGVYADGKLLHKPETNAKAAHHQNKVQISHDAFTEEFINNEDGVRQNFIIEKAPAGTRQLQVKMTTKGLKVRQGSGNELRFYTEASNGETRNELVYNDLRCWDANKQPLNATLTCMNNRIQITVDVANAAYPVTIDPIIANGTPQNANKILEINQSQMWLGFSVSSAGDVNGDGYSDVIVGAPQYDSGQNNEGAAFVYPGKEYGLSLAAVTLECNQADAKMGYSVSSAGDFNGDGFSDVLVGIPNYHITGQNDGMVKLYFGSADGVKANSIPMDLSPPTDGGYFGISVATAGDINADGFSDILVGAHQATLGQANEGIVLAFYGAITNYGAWQVITAGQADAKFGYSVAPAGDVDADGYSDVIIGSRFYGSDQSQAGEGAAYIYRGSANGLLDNNPTIIEGNQYDAAMGNKVSSAGDVNGDGYSDVLISAYLYDAPNLKDQGRVYLHLGSSNGINPLPEKTFEGGQVDARMGSSIACAGDVNGDGYSDILLGTQYYDNGQFNEGAVFLYHGSKDGIVGTWASLLESNQANAWFGTAIASAGDVNGDGYSDIMIGCHTFDNGQTDEGHVFVYHGSAGGINPTGHTQITSNNPGAEIGFSVATAGDVNADGYSDVVVGAPYYDLGENNEGVAFVYYGSQAGLVTNTCHTLQENKANSRFGRAVSGAGDVNGDGFDDIVVGADAYTNGQEDEGAIFIYHGSSTGIGTQAVIHFERNFAESYMGCSVAAAGDVNRDGYADVVVGAMGVTNSAYVYQGSSNGIAGNPQILQPAKDGNDSQFGVSVASAGDVNGDGYGDLIVGDNLRGTSDVGAAFIYHGSNTGVATTAAVILQGNQTDANMGRSVAGAGDINGDGYSDVIVGAPDYENGQNNEGVVLAYYGSSAGIANASPVLLEMNKASSGFGSEVGSAGDVNGDGYSDIIVGDPVFTNGEQFEGAAYVFQGSPTGLELAPRFQLENTNISGARMGRAVAGAGDVNGDGYSDIIIGATGYPGGQNDAGSAFVYYGNTGKGLRNNVRLYNGDWVTPINHNQFNQTNFVATLFAKSFLGVNKGRFVWEAMGPGTPFSKVGSQPITTSNLFTGTAQNLIPLSVGGTLLGAPVNKNGIATKLRVRVRYSPVLAITGQMYGPWRYVQSQLAGYNNAPVPEEVMAETINGEAETSISLFPNPASDRLSVQVDNPSEIRSMRLFDTGGGLVFQTQRYERDIDVSKLPGGIYILMLNRANGTPTSHRILIRR</sequence>
<dbReference type="GO" id="GO:0005178">
    <property type="term" value="F:integrin binding"/>
    <property type="evidence" value="ECO:0007669"/>
    <property type="project" value="TreeGrafter"/>
</dbReference>
<keyword evidence="6" id="KW-1185">Reference proteome</keyword>
<keyword evidence="2" id="KW-0677">Repeat</keyword>
<evidence type="ECO:0000313" key="5">
    <source>
        <dbReference type="EMBL" id="SDH39284.1"/>
    </source>
</evidence>
<dbReference type="PANTHER" id="PTHR23220">
    <property type="entry name" value="INTEGRIN ALPHA"/>
    <property type="match status" value="1"/>
</dbReference>
<dbReference type="RefSeq" id="WP_090157741.1">
    <property type="nucleotide sequence ID" value="NZ_FNAN01000035.1"/>
</dbReference>
<accession>A0A1G8C1N2</accession>
<dbReference type="GO" id="GO:0007160">
    <property type="term" value="P:cell-matrix adhesion"/>
    <property type="evidence" value="ECO:0007669"/>
    <property type="project" value="TreeGrafter"/>
</dbReference>
<name>A0A1G8C1N2_9BACT</name>
<dbReference type="Pfam" id="PF18962">
    <property type="entry name" value="Por_Secre_tail"/>
    <property type="match status" value="1"/>
</dbReference>
<dbReference type="GO" id="GO:0008305">
    <property type="term" value="C:integrin complex"/>
    <property type="evidence" value="ECO:0007669"/>
    <property type="project" value="InterPro"/>
</dbReference>
<dbReference type="GO" id="GO:0007229">
    <property type="term" value="P:integrin-mediated signaling pathway"/>
    <property type="evidence" value="ECO:0007669"/>
    <property type="project" value="TreeGrafter"/>
</dbReference>
<dbReference type="GO" id="GO:0033627">
    <property type="term" value="P:cell adhesion mediated by integrin"/>
    <property type="evidence" value="ECO:0007669"/>
    <property type="project" value="TreeGrafter"/>
</dbReference>
<organism evidence="5 6">
    <name type="scientific">Dyadobacter soli</name>
    <dbReference type="NCBI Taxonomy" id="659014"/>
    <lineage>
        <taxon>Bacteria</taxon>
        <taxon>Pseudomonadati</taxon>
        <taxon>Bacteroidota</taxon>
        <taxon>Cytophagia</taxon>
        <taxon>Cytophagales</taxon>
        <taxon>Spirosomataceae</taxon>
        <taxon>Dyadobacter</taxon>
    </lineage>
</organism>
<dbReference type="InterPro" id="IPR000413">
    <property type="entry name" value="Integrin_alpha"/>
</dbReference>
<dbReference type="STRING" id="659014.SAMN04487996_13523"/>
<evidence type="ECO:0000259" key="4">
    <source>
        <dbReference type="Pfam" id="PF18962"/>
    </source>
</evidence>
<dbReference type="InterPro" id="IPR013517">
    <property type="entry name" value="FG-GAP"/>
</dbReference>
<dbReference type="Proteomes" id="UP000198748">
    <property type="component" value="Unassembled WGS sequence"/>
</dbReference>
<dbReference type="EMBL" id="FNAN01000035">
    <property type="protein sequence ID" value="SDH39284.1"/>
    <property type="molecule type" value="Genomic_DNA"/>
</dbReference>
<protein>
    <submittedName>
        <fullName evidence="5">Por secretion system C-terminal sorting domain-containing protein</fullName>
    </submittedName>
</protein>
<dbReference type="Pfam" id="PF01839">
    <property type="entry name" value="FG-GAP"/>
    <property type="match status" value="11"/>
</dbReference>
<dbReference type="PRINTS" id="PR01185">
    <property type="entry name" value="INTEGRINA"/>
</dbReference>
<dbReference type="NCBIfam" id="TIGR04183">
    <property type="entry name" value="Por_Secre_tail"/>
    <property type="match status" value="1"/>
</dbReference>
<dbReference type="Gene3D" id="2.130.10.130">
    <property type="entry name" value="Integrin alpha, N-terminal"/>
    <property type="match status" value="7"/>
</dbReference>
<reference evidence="6" key="1">
    <citation type="submission" date="2016-10" db="EMBL/GenBank/DDBJ databases">
        <authorList>
            <person name="Varghese N."/>
            <person name="Submissions S."/>
        </authorList>
    </citation>
    <scope>NUCLEOTIDE SEQUENCE [LARGE SCALE GENOMIC DNA]</scope>
    <source>
        <strain evidence="6">DSM 25329</strain>
    </source>
</reference>
<dbReference type="SMART" id="SM00191">
    <property type="entry name" value="Int_alpha"/>
    <property type="match status" value="14"/>
</dbReference>
<dbReference type="Pfam" id="PF13517">
    <property type="entry name" value="FG-GAP_3"/>
    <property type="match status" value="1"/>
</dbReference>
<evidence type="ECO:0000256" key="2">
    <source>
        <dbReference type="ARBA" id="ARBA00022737"/>
    </source>
</evidence>
<feature type="domain" description="Secretion system C-terminal sorting" evidence="4">
    <location>
        <begin position="1277"/>
        <end position="1346"/>
    </location>
</feature>
<evidence type="ECO:0000256" key="3">
    <source>
        <dbReference type="ARBA" id="ARBA00023180"/>
    </source>
</evidence>
<evidence type="ECO:0000256" key="1">
    <source>
        <dbReference type="ARBA" id="ARBA00022729"/>
    </source>
</evidence>
<dbReference type="InterPro" id="IPR028994">
    <property type="entry name" value="Integrin_alpha_N"/>
</dbReference>
<keyword evidence="1" id="KW-0732">Signal</keyword>
<dbReference type="InterPro" id="IPR026444">
    <property type="entry name" value="Secre_tail"/>
</dbReference>
<dbReference type="GO" id="GO:0009897">
    <property type="term" value="C:external side of plasma membrane"/>
    <property type="evidence" value="ECO:0007669"/>
    <property type="project" value="TreeGrafter"/>
</dbReference>
<keyword evidence="3" id="KW-0325">Glycoprotein</keyword>
<dbReference type="PANTHER" id="PTHR23220:SF122">
    <property type="entry name" value="INTEGRIN ALPHA-PS1"/>
    <property type="match status" value="1"/>
</dbReference>
<evidence type="ECO:0000313" key="6">
    <source>
        <dbReference type="Proteomes" id="UP000198748"/>
    </source>
</evidence>
<dbReference type="SUPFAM" id="SSF69318">
    <property type="entry name" value="Integrin alpha N-terminal domain"/>
    <property type="match status" value="5"/>
</dbReference>
<dbReference type="GO" id="GO:0098609">
    <property type="term" value="P:cell-cell adhesion"/>
    <property type="evidence" value="ECO:0007669"/>
    <property type="project" value="TreeGrafter"/>
</dbReference>
<dbReference type="InterPro" id="IPR013519">
    <property type="entry name" value="Int_alpha_beta-p"/>
</dbReference>
<gene>
    <name evidence="5" type="ORF">SAMN04487996_13523</name>
</gene>